<dbReference type="InterPro" id="IPR024455">
    <property type="entry name" value="Phage_capsid"/>
</dbReference>
<evidence type="ECO:0000313" key="5">
    <source>
        <dbReference type="Proteomes" id="UP000194360"/>
    </source>
</evidence>
<dbReference type="Gene3D" id="3.30.2400.10">
    <property type="entry name" value="Major capsid protein gp5"/>
    <property type="match status" value="1"/>
</dbReference>
<dbReference type="RefSeq" id="WP_085911490.1">
    <property type="nucleotide sequence ID" value="NZ_AP018920.1"/>
</dbReference>
<evidence type="ECO:0000313" key="4">
    <source>
        <dbReference type="EMBL" id="OSY42957.1"/>
    </source>
</evidence>
<dbReference type="EMBL" id="MIGB01000004">
    <property type="protein sequence ID" value="OSY42957.1"/>
    <property type="molecule type" value="Genomic_DNA"/>
</dbReference>
<organism evidence="4 5">
    <name type="scientific">Pseudonocardia autotrophica</name>
    <name type="common">Amycolata autotrophica</name>
    <name type="synonym">Nocardia autotrophica</name>
    <dbReference type="NCBI Taxonomy" id="2074"/>
    <lineage>
        <taxon>Bacteria</taxon>
        <taxon>Bacillati</taxon>
        <taxon>Actinomycetota</taxon>
        <taxon>Actinomycetes</taxon>
        <taxon>Pseudonocardiales</taxon>
        <taxon>Pseudonocardiaceae</taxon>
        <taxon>Pseudonocardia</taxon>
    </lineage>
</organism>
<dbReference type="NCBIfam" id="TIGR01554">
    <property type="entry name" value="major_cap_HK97"/>
    <property type="match status" value="1"/>
</dbReference>
<gene>
    <name evidence="4" type="ORF">BG845_01199</name>
</gene>
<protein>
    <submittedName>
        <fullName evidence="4">Phage capsid family protein</fullName>
    </submittedName>
</protein>
<dbReference type="STRING" id="2074.BG845_01199"/>
<evidence type="ECO:0000256" key="2">
    <source>
        <dbReference type="SAM" id="Coils"/>
    </source>
</evidence>
<name>A0A1Y2N786_PSEAH</name>
<feature type="coiled-coil region" evidence="2">
    <location>
        <begin position="34"/>
        <end position="61"/>
    </location>
</feature>
<sequence>MSTTTVDAAEEMKVHLKAARDISEVAEKAGRDFTDEERGQVNELVAKAKAAQERAKQAKGDAAVRAAIADLDGVEVQEKSGSFRTPSGLIVPQRGGKSLGQLYVEGNEFQELMHSAPGGHFQKNHRINTRPTGFSSLTPNRGSKALVTGVSQTSAGSLIEPDQLGLRVGLEPFQRPLTLRDLVTSGTTSTDSIEYVRVTSITNNAAPVPEATASTQQLTNAAGGYKPESALATAKVTTPVRTIAHWIPITKRALSDAAQMVTLIDSFLEYGLEEELEDQMVAGDGTGENLEGLANVSGVQSQAWDTNRLVTTRKAKTKVRITGRSQPNGYVINPADLEEIELLREDTGAGAGTGAFFFGGPAAAGQAPTLWGLPVVESEAVPAGTAYVGDWRKAILWDREQSSITTTDSHDNFFVRNLVVILAEMRAAFGVIQPSAFVEIDLSGEPEAGGGGGG</sequence>
<comment type="caution">
    <text evidence="4">The sequence shown here is derived from an EMBL/GenBank/DDBJ whole genome shotgun (WGS) entry which is preliminary data.</text>
</comment>
<dbReference type="Gene3D" id="3.30.2320.10">
    <property type="entry name" value="hypothetical protein PF0899 domain"/>
    <property type="match status" value="1"/>
</dbReference>
<dbReference type="SUPFAM" id="SSF56563">
    <property type="entry name" value="Major capsid protein gp5"/>
    <property type="match status" value="1"/>
</dbReference>
<proteinExistence type="predicted"/>
<evidence type="ECO:0000256" key="1">
    <source>
        <dbReference type="ARBA" id="ARBA00004328"/>
    </source>
</evidence>
<dbReference type="Proteomes" id="UP000194360">
    <property type="component" value="Unassembled WGS sequence"/>
</dbReference>
<dbReference type="OrthoDB" id="8444243at2"/>
<keyword evidence="2" id="KW-0175">Coiled coil</keyword>
<dbReference type="InterPro" id="IPR054612">
    <property type="entry name" value="Phage_capsid-like_C"/>
</dbReference>
<evidence type="ECO:0000259" key="3">
    <source>
        <dbReference type="Pfam" id="PF05065"/>
    </source>
</evidence>
<comment type="subcellular location">
    <subcellularLocation>
        <location evidence="1">Virion</location>
    </subcellularLocation>
</comment>
<reference evidence="4 5" key="1">
    <citation type="submission" date="2016-09" db="EMBL/GenBank/DDBJ databases">
        <title>Pseudonocardia autotrophica DSM535, a candidate organism with high potential of specific P450 cytochromes.</title>
        <authorList>
            <person name="Grumaz C."/>
            <person name="Vainshtein Y."/>
            <person name="Kirstahler P."/>
            <person name="Sohn K."/>
        </authorList>
    </citation>
    <scope>NUCLEOTIDE SEQUENCE [LARGE SCALE GENOMIC DNA]</scope>
    <source>
        <strain evidence="4 5">DSM 535</strain>
    </source>
</reference>
<keyword evidence="5" id="KW-1185">Reference proteome</keyword>
<dbReference type="Pfam" id="PF05065">
    <property type="entry name" value="Phage_capsid"/>
    <property type="match status" value="1"/>
</dbReference>
<accession>A0A1Y2N786</accession>
<dbReference type="AlphaFoldDB" id="A0A1Y2N786"/>
<feature type="domain" description="Phage capsid-like C-terminal" evidence="3">
    <location>
        <begin position="173"/>
        <end position="439"/>
    </location>
</feature>